<keyword evidence="3" id="KW-0442">Lipid degradation</keyword>
<evidence type="ECO:0000256" key="2">
    <source>
        <dbReference type="ARBA" id="ARBA00022801"/>
    </source>
</evidence>
<comment type="caution">
    <text evidence="4">The sequence shown here is derived from an EMBL/GenBank/DDBJ whole genome shotgun (WGS) entry which is preliminary data.</text>
</comment>
<dbReference type="EMBL" id="CAXHTB010000006">
    <property type="protein sequence ID" value="CAL0307395.1"/>
    <property type="molecule type" value="Genomic_DNA"/>
</dbReference>
<dbReference type="InterPro" id="IPR051058">
    <property type="entry name" value="GDSL_Est/Lipase"/>
</dbReference>
<sequence>MHTKMGCMVFLRYSSFLFIHVFFSIFSFCFSEAQVVPAVYMFGDSLVDVGNNNYLPLSIAKANHRHYGIDFPNQTPTGRFSNGNNAADFIAEKLGLPTSPPYLFLISKDNKNNVSFMDGVSFASAGAGIFDGTDQRYRQSIPVTKQVDYFESVNEEMTHEVGAPALLKHLSKSIFGVVIGSNDIFGYFDSPNLRKKSTPTQYVDSMLFSLKVQLQRLYDHGARKFEVVGVGALGCCPKFRLKNQTECFEEANYWSIQYNERLQSLLKEWQIENKDIRFSYFDTYAALTDLTQNPTSYGFAEVKAACCGLGELKAKAPCLPVSSLCPNRQDHIFWDQFHPTEAASRIFVDRIFNGPSTYTSPITLKQLVAA</sequence>
<evidence type="ECO:0008006" key="6">
    <source>
        <dbReference type="Google" id="ProtNLM"/>
    </source>
</evidence>
<evidence type="ECO:0000256" key="1">
    <source>
        <dbReference type="ARBA" id="ARBA00008668"/>
    </source>
</evidence>
<dbReference type="GO" id="GO:0016042">
    <property type="term" value="P:lipid catabolic process"/>
    <property type="evidence" value="ECO:0007669"/>
    <property type="project" value="UniProtKB-KW"/>
</dbReference>
<evidence type="ECO:0000256" key="3">
    <source>
        <dbReference type="ARBA" id="ARBA00022963"/>
    </source>
</evidence>
<dbReference type="InterPro" id="IPR036514">
    <property type="entry name" value="SGNH_hydro_sf"/>
</dbReference>
<dbReference type="Gene3D" id="3.40.50.1110">
    <property type="entry name" value="SGNH hydrolase"/>
    <property type="match status" value="1"/>
</dbReference>
<dbReference type="InterPro" id="IPR001087">
    <property type="entry name" value="GDSL"/>
</dbReference>
<reference evidence="4 5" key="1">
    <citation type="submission" date="2024-03" db="EMBL/GenBank/DDBJ databases">
        <authorList>
            <person name="Martinez-Hernandez J."/>
        </authorList>
    </citation>
    <scope>NUCLEOTIDE SEQUENCE [LARGE SCALE GENOMIC DNA]</scope>
</reference>
<dbReference type="Pfam" id="PF00657">
    <property type="entry name" value="Lipase_GDSL"/>
    <property type="match status" value="1"/>
</dbReference>
<evidence type="ECO:0000313" key="5">
    <source>
        <dbReference type="Proteomes" id="UP001497480"/>
    </source>
</evidence>
<keyword evidence="5" id="KW-1185">Reference proteome</keyword>
<evidence type="ECO:0000313" key="4">
    <source>
        <dbReference type="EMBL" id="CAL0307395.1"/>
    </source>
</evidence>
<gene>
    <name evidence="4" type="ORF">LLUT_LOCUS8455</name>
</gene>
<dbReference type="AlphaFoldDB" id="A0AAV1WDF4"/>
<dbReference type="Proteomes" id="UP001497480">
    <property type="component" value="Unassembled WGS sequence"/>
</dbReference>
<protein>
    <recommendedName>
        <fullName evidence="6">GDSL esterase/lipase</fullName>
    </recommendedName>
</protein>
<proteinExistence type="inferred from homology"/>
<name>A0AAV1WDF4_LUPLU</name>
<dbReference type="InterPro" id="IPR035669">
    <property type="entry name" value="SGNH_plant_lipase-like"/>
</dbReference>
<organism evidence="4 5">
    <name type="scientific">Lupinus luteus</name>
    <name type="common">European yellow lupine</name>
    <dbReference type="NCBI Taxonomy" id="3873"/>
    <lineage>
        <taxon>Eukaryota</taxon>
        <taxon>Viridiplantae</taxon>
        <taxon>Streptophyta</taxon>
        <taxon>Embryophyta</taxon>
        <taxon>Tracheophyta</taxon>
        <taxon>Spermatophyta</taxon>
        <taxon>Magnoliopsida</taxon>
        <taxon>eudicotyledons</taxon>
        <taxon>Gunneridae</taxon>
        <taxon>Pentapetalae</taxon>
        <taxon>rosids</taxon>
        <taxon>fabids</taxon>
        <taxon>Fabales</taxon>
        <taxon>Fabaceae</taxon>
        <taxon>Papilionoideae</taxon>
        <taxon>50 kb inversion clade</taxon>
        <taxon>genistoids sensu lato</taxon>
        <taxon>core genistoids</taxon>
        <taxon>Genisteae</taxon>
        <taxon>Lupinus</taxon>
    </lineage>
</organism>
<accession>A0AAV1WDF4</accession>
<keyword evidence="2" id="KW-0378">Hydrolase</keyword>
<dbReference type="CDD" id="cd01837">
    <property type="entry name" value="SGNH_plant_lipase_like"/>
    <property type="match status" value="1"/>
</dbReference>
<dbReference type="SUPFAM" id="SSF52266">
    <property type="entry name" value="SGNH hydrolase"/>
    <property type="match status" value="1"/>
</dbReference>
<comment type="similarity">
    <text evidence="1">Belongs to the 'GDSL' lipolytic enzyme family.</text>
</comment>
<dbReference type="GO" id="GO:0016788">
    <property type="term" value="F:hydrolase activity, acting on ester bonds"/>
    <property type="evidence" value="ECO:0007669"/>
    <property type="project" value="InterPro"/>
</dbReference>
<keyword evidence="3" id="KW-0443">Lipid metabolism</keyword>
<dbReference type="PANTHER" id="PTHR45648">
    <property type="entry name" value="GDSL LIPASE/ACYLHYDROLASE FAMILY PROTEIN (AFU_ORTHOLOGUE AFUA_4G14700)"/>
    <property type="match status" value="1"/>
</dbReference>
<dbReference type="PANTHER" id="PTHR45648:SF144">
    <property type="entry name" value="GDSL-LIKE LIPASE_ACYLHYDROLASE"/>
    <property type="match status" value="1"/>
</dbReference>